<organism evidence="2">
    <name type="scientific">bioreactor metagenome</name>
    <dbReference type="NCBI Taxonomy" id="1076179"/>
    <lineage>
        <taxon>unclassified sequences</taxon>
        <taxon>metagenomes</taxon>
        <taxon>ecological metagenomes</taxon>
    </lineage>
</organism>
<dbReference type="InterPro" id="IPR003594">
    <property type="entry name" value="HATPase_dom"/>
</dbReference>
<accession>A0A645H9Y8</accession>
<gene>
    <name evidence="2" type="ORF">SDC9_183320</name>
</gene>
<dbReference type="SUPFAM" id="SSF55874">
    <property type="entry name" value="ATPase domain of HSP90 chaperone/DNA topoisomerase II/histidine kinase"/>
    <property type="match status" value="1"/>
</dbReference>
<evidence type="ECO:0000259" key="1">
    <source>
        <dbReference type="Pfam" id="PF02518"/>
    </source>
</evidence>
<protein>
    <recommendedName>
        <fullName evidence="1">Histidine kinase/HSP90-like ATPase domain-containing protein</fullName>
    </recommendedName>
</protein>
<feature type="domain" description="Histidine kinase/HSP90-like ATPase" evidence="1">
    <location>
        <begin position="5"/>
        <end position="49"/>
    </location>
</feature>
<dbReference type="Pfam" id="PF02518">
    <property type="entry name" value="HATPase_c"/>
    <property type="match status" value="1"/>
</dbReference>
<evidence type="ECO:0000313" key="2">
    <source>
        <dbReference type="EMBL" id="MPN35818.1"/>
    </source>
</evidence>
<comment type="caution">
    <text evidence="2">The sequence shown here is derived from an EMBL/GenBank/DDBJ whole genome shotgun (WGS) entry which is preliminary data.</text>
</comment>
<proteinExistence type="predicted"/>
<sequence>MFYKSDLSAKNSYGLGLYVSKLILESHNSELQFESALNKGSTFWFYLDTYIM</sequence>
<dbReference type="Gene3D" id="3.30.565.10">
    <property type="entry name" value="Histidine kinase-like ATPase, C-terminal domain"/>
    <property type="match status" value="1"/>
</dbReference>
<dbReference type="EMBL" id="VSSQ01089627">
    <property type="protein sequence ID" value="MPN35818.1"/>
    <property type="molecule type" value="Genomic_DNA"/>
</dbReference>
<reference evidence="2" key="1">
    <citation type="submission" date="2019-08" db="EMBL/GenBank/DDBJ databases">
        <authorList>
            <person name="Kucharzyk K."/>
            <person name="Murdoch R.W."/>
            <person name="Higgins S."/>
            <person name="Loffler F."/>
        </authorList>
    </citation>
    <scope>NUCLEOTIDE SEQUENCE</scope>
</reference>
<dbReference type="AlphaFoldDB" id="A0A645H9Y8"/>
<name>A0A645H9Y8_9ZZZZ</name>
<dbReference type="InterPro" id="IPR036890">
    <property type="entry name" value="HATPase_C_sf"/>
</dbReference>